<evidence type="ECO:0008006" key="3">
    <source>
        <dbReference type="Google" id="ProtNLM"/>
    </source>
</evidence>
<dbReference type="AlphaFoldDB" id="A0A653XHC1"/>
<evidence type="ECO:0000313" key="1">
    <source>
        <dbReference type="EMBL" id="VXC29485.1"/>
    </source>
</evidence>
<sequence length="372" mass="41888">MIKMSTEKKKLYKKKRYLIPIIIVILLISLRLSLPFFVKNYVNNVLADLPGYYGQVEDIDLSIIRGAYTIHGMYLNTVDGNTEIPFLDFKKTDISIEWNALLHGRIVSEIEMQEPKVLYVFEDQQDTVGQADTEDWTKALTDLVPIDINRLTVRNGKLAFLQLQADPNIDLHLSNVELSATNLRNVVEKSRTLPSSIHATATSIGNGDVVLDGDMNLVKEIPDMDITFSLENANATALNDFTNHYAGIDFDEGSFDVFGELAIADGYLKGSFKPILKNAKLVGKDDGFLKTLWEGFVGFFKFILKNHKQDTLATKIPVEGDLNSVKTKIWPTVTRIFRNAWIQAYKDITDDDLNFKDAADGADKLNDKSKKN</sequence>
<proteinExistence type="predicted"/>
<protein>
    <recommendedName>
        <fullName evidence="3">DUF748 domain-containing protein</fullName>
    </recommendedName>
</protein>
<dbReference type="InterPro" id="IPR008023">
    <property type="entry name" value="DUF748"/>
</dbReference>
<organism evidence="1 2">
    <name type="scientific">Maribacter litoralis</name>
    <dbReference type="NCBI Taxonomy" id="2059726"/>
    <lineage>
        <taxon>Bacteria</taxon>
        <taxon>Pseudomonadati</taxon>
        <taxon>Bacteroidota</taxon>
        <taxon>Flavobacteriia</taxon>
        <taxon>Flavobacteriales</taxon>
        <taxon>Flavobacteriaceae</taxon>
        <taxon>Maribacter</taxon>
    </lineage>
</organism>
<gene>
    <name evidence="1" type="ORF">MARI151_60586</name>
</gene>
<accession>A0A653XHC1</accession>
<name>A0A653XHC1_9FLAO</name>
<dbReference type="Pfam" id="PF05359">
    <property type="entry name" value="DUF748"/>
    <property type="match status" value="1"/>
</dbReference>
<keyword evidence="2" id="KW-1185">Reference proteome</keyword>
<evidence type="ECO:0000313" key="2">
    <source>
        <dbReference type="Proteomes" id="UP000430202"/>
    </source>
</evidence>
<dbReference type="Proteomes" id="UP000430202">
    <property type="component" value="Unassembled WGS sequence"/>
</dbReference>
<dbReference type="EMBL" id="CABWLR010000006">
    <property type="protein sequence ID" value="VXC29485.1"/>
    <property type="molecule type" value="Genomic_DNA"/>
</dbReference>
<reference evidence="1 2" key="1">
    <citation type="submission" date="2019-10" db="EMBL/GenBank/DDBJ databases">
        <authorList>
            <person name="Karimi E."/>
        </authorList>
    </citation>
    <scope>NUCLEOTIDE SEQUENCE [LARGE SCALE GENOMIC DNA]</scope>
    <source>
        <strain evidence="1">Maribacter sp. 151</strain>
    </source>
</reference>